<keyword evidence="3" id="KW-1185">Reference proteome</keyword>
<organism evidence="2 3">
    <name type="scientific">Candidatus Nitrospira nitrificans</name>
    <dbReference type="NCBI Taxonomy" id="1742973"/>
    <lineage>
        <taxon>Bacteria</taxon>
        <taxon>Pseudomonadati</taxon>
        <taxon>Nitrospirota</taxon>
        <taxon>Nitrospiria</taxon>
        <taxon>Nitrospirales</taxon>
        <taxon>Nitrospiraceae</taxon>
        <taxon>Nitrospira</taxon>
    </lineage>
</organism>
<evidence type="ECO:0000313" key="2">
    <source>
        <dbReference type="EMBL" id="CUS38952.1"/>
    </source>
</evidence>
<dbReference type="Proteomes" id="UP000198736">
    <property type="component" value="Unassembled WGS sequence"/>
</dbReference>
<dbReference type="STRING" id="1742973.COMA2_60068"/>
<protein>
    <submittedName>
        <fullName evidence="2">Uncharacterized protein</fullName>
    </submittedName>
</protein>
<sequence length="76" mass="8646">MPRSQGAPEDLMPTYRWSTNAPTRPGWYWFRGQAHEADPFIVLVDEAGQFQWPDGGFQEVPLAKGEWAGPIEEPDE</sequence>
<dbReference type="RefSeq" id="WP_090901047.1">
    <property type="nucleotide sequence ID" value="NZ_CZPZ01000033.1"/>
</dbReference>
<name>A0A0S4LQX6_9BACT</name>
<dbReference type="OrthoDB" id="9799647at2"/>
<evidence type="ECO:0000313" key="3">
    <source>
        <dbReference type="Proteomes" id="UP000198736"/>
    </source>
</evidence>
<dbReference type="EMBL" id="CZPZ01000033">
    <property type="protein sequence ID" value="CUS38952.1"/>
    <property type="molecule type" value="Genomic_DNA"/>
</dbReference>
<accession>A0A0S4LQX6</accession>
<feature type="region of interest" description="Disordered" evidence="1">
    <location>
        <begin position="55"/>
        <end position="76"/>
    </location>
</feature>
<dbReference type="AlphaFoldDB" id="A0A0S4LQX6"/>
<reference evidence="3" key="1">
    <citation type="submission" date="2015-10" db="EMBL/GenBank/DDBJ databases">
        <authorList>
            <person name="Luecker S."/>
            <person name="Luecker S."/>
        </authorList>
    </citation>
    <scope>NUCLEOTIDE SEQUENCE [LARGE SCALE GENOMIC DNA]</scope>
</reference>
<proteinExistence type="predicted"/>
<evidence type="ECO:0000256" key="1">
    <source>
        <dbReference type="SAM" id="MobiDB-lite"/>
    </source>
</evidence>
<gene>
    <name evidence="2" type="ORF">COMA2_60068</name>
</gene>